<evidence type="ECO:0000256" key="15">
    <source>
        <dbReference type="PIRNR" id="PIRNR037488"/>
    </source>
</evidence>
<comment type="function">
    <text evidence="1 15">Mitochondrial GTPase involved in mitochondrial trafficking. Probably involved in control of anterograde transport of mitochondria and their subcellular distribution.</text>
</comment>
<evidence type="ECO:0000256" key="8">
    <source>
        <dbReference type="ARBA" id="ARBA00022787"/>
    </source>
</evidence>
<dbReference type="InterPro" id="IPR002048">
    <property type="entry name" value="EF_hand_dom"/>
</dbReference>
<evidence type="ECO:0000256" key="17">
    <source>
        <dbReference type="SAM" id="Phobius"/>
    </source>
</evidence>
<feature type="region of interest" description="Disordered" evidence="16">
    <location>
        <begin position="93"/>
        <end position="126"/>
    </location>
</feature>
<dbReference type="GO" id="GO:0007005">
    <property type="term" value="P:mitochondrion organization"/>
    <property type="evidence" value="ECO:0007669"/>
    <property type="project" value="InterPro"/>
</dbReference>
<evidence type="ECO:0000259" key="18">
    <source>
        <dbReference type="PROSITE" id="PS50222"/>
    </source>
</evidence>
<proteinExistence type="inferred from homology"/>
<feature type="domain" description="Miro" evidence="19">
    <location>
        <begin position="47"/>
        <end position="244"/>
    </location>
</feature>
<dbReference type="PIRSF" id="PIRSF037488">
    <property type="entry name" value="Mt_Rho_GTPase"/>
    <property type="match status" value="1"/>
</dbReference>
<dbReference type="STRING" id="294746.A5DR41"/>
<dbReference type="InterPro" id="IPR013567">
    <property type="entry name" value="EF_hand_assoc_2"/>
</dbReference>
<dbReference type="InterPro" id="IPR018247">
    <property type="entry name" value="EF_Hand_1_Ca_BS"/>
</dbReference>
<dbReference type="RefSeq" id="XP_001481979.2">
    <property type="nucleotide sequence ID" value="XM_001481929.1"/>
</dbReference>
<dbReference type="SUPFAM" id="SSF52540">
    <property type="entry name" value="P-loop containing nucleoside triphosphate hydrolases"/>
    <property type="match status" value="2"/>
</dbReference>
<feature type="domain" description="EF-hand" evidence="18">
    <location>
        <begin position="385"/>
        <end position="420"/>
    </location>
</feature>
<keyword evidence="5" id="KW-0479">Metal-binding</keyword>
<keyword evidence="8 15" id="KW-1000">Mitochondrion outer membrane</keyword>
<evidence type="ECO:0000256" key="11">
    <source>
        <dbReference type="ARBA" id="ARBA00022989"/>
    </source>
</evidence>
<evidence type="ECO:0000256" key="6">
    <source>
        <dbReference type="ARBA" id="ARBA00022737"/>
    </source>
</evidence>
<dbReference type="GO" id="GO:0003924">
    <property type="term" value="F:GTPase activity"/>
    <property type="evidence" value="ECO:0007669"/>
    <property type="project" value="EnsemblFungi"/>
</dbReference>
<evidence type="ECO:0000256" key="14">
    <source>
        <dbReference type="ARBA" id="ARBA00023136"/>
    </source>
</evidence>
<dbReference type="GO" id="GO:0005525">
    <property type="term" value="F:GTP binding"/>
    <property type="evidence" value="ECO:0007669"/>
    <property type="project" value="UniProtKB-KW"/>
</dbReference>
<keyword evidence="14 15" id="KW-0472">Membrane</keyword>
<evidence type="ECO:0000256" key="7">
    <source>
        <dbReference type="ARBA" id="ARBA00022741"/>
    </source>
</evidence>
<evidence type="ECO:0000313" key="21">
    <source>
        <dbReference type="Proteomes" id="UP000001997"/>
    </source>
</evidence>
<evidence type="ECO:0000256" key="5">
    <source>
        <dbReference type="ARBA" id="ARBA00022723"/>
    </source>
</evidence>
<dbReference type="CDD" id="cd01892">
    <property type="entry name" value="Miro2"/>
    <property type="match status" value="1"/>
</dbReference>
<dbReference type="Proteomes" id="UP000001997">
    <property type="component" value="Unassembled WGS sequence"/>
</dbReference>
<dbReference type="VEuPathDB" id="FungiDB:PGUG_05742"/>
<keyword evidence="7 15" id="KW-0547">Nucleotide-binding</keyword>
<dbReference type="PROSITE" id="PS51423">
    <property type="entry name" value="MIRO"/>
    <property type="match status" value="2"/>
</dbReference>
<keyword evidence="6" id="KW-0677">Repeat</keyword>
<keyword evidence="12 15" id="KW-0496">Mitochondrion</keyword>
<dbReference type="GO" id="GO:0032865">
    <property type="term" value="C:ERMES complex"/>
    <property type="evidence" value="ECO:0007669"/>
    <property type="project" value="EnsemblFungi"/>
</dbReference>
<dbReference type="PANTHER" id="PTHR46819">
    <property type="entry name" value="EF-HAND CALCIUM-BINDING DOMAIN-CONTAINING PROTEIN 7"/>
    <property type="match status" value="1"/>
</dbReference>
<dbReference type="PANTHER" id="PTHR46819:SF1">
    <property type="entry name" value="EF-HAND CALCIUM-BINDING DOMAIN-CONTAINING PROTEIN 7"/>
    <property type="match status" value="1"/>
</dbReference>
<gene>
    <name evidence="20" type="ORF">PGUG_05742</name>
</gene>
<evidence type="ECO:0000256" key="1">
    <source>
        <dbReference type="ARBA" id="ARBA00003481"/>
    </source>
</evidence>
<dbReference type="SMART" id="SM00174">
    <property type="entry name" value="RHO"/>
    <property type="match status" value="1"/>
</dbReference>
<keyword evidence="9 15" id="KW-0378">Hydrolase</keyword>
<dbReference type="AlphaFoldDB" id="A5DR41"/>
<dbReference type="FunFam" id="3.40.50.300:FF:000553">
    <property type="entry name" value="Mitochondrial Rho GTPase"/>
    <property type="match status" value="1"/>
</dbReference>
<dbReference type="EMBL" id="CH408162">
    <property type="protein sequence ID" value="EDK41644.2"/>
    <property type="molecule type" value="Genomic_DNA"/>
</dbReference>
<evidence type="ECO:0000256" key="13">
    <source>
        <dbReference type="ARBA" id="ARBA00023134"/>
    </source>
</evidence>
<dbReference type="InterPro" id="IPR027417">
    <property type="entry name" value="P-loop_NTPase"/>
</dbReference>
<evidence type="ECO:0000313" key="20">
    <source>
        <dbReference type="EMBL" id="EDK41644.2"/>
    </source>
</evidence>
<feature type="transmembrane region" description="Helical" evidence="17">
    <location>
        <begin position="691"/>
        <end position="709"/>
    </location>
</feature>
<accession>A5DR41</accession>
<keyword evidence="21" id="KW-1185">Reference proteome</keyword>
<dbReference type="GO" id="GO:1990456">
    <property type="term" value="P:mitochondrion-endoplasmic reticulum membrane tethering"/>
    <property type="evidence" value="ECO:0007669"/>
    <property type="project" value="EnsemblFungi"/>
</dbReference>
<dbReference type="GO" id="GO:0005509">
    <property type="term" value="F:calcium ion binding"/>
    <property type="evidence" value="ECO:0007669"/>
    <property type="project" value="EnsemblFungi"/>
</dbReference>
<dbReference type="Pfam" id="PF00071">
    <property type="entry name" value="Ras"/>
    <property type="match status" value="1"/>
</dbReference>
<dbReference type="PROSITE" id="PS50222">
    <property type="entry name" value="EF_HAND_2"/>
    <property type="match status" value="2"/>
</dbReference>
<dbReference type="InterPro" id="IPR011992">
    <property type="entry name" value="EF-hand-dom_pair"/>
</dbReference>
<dbReference type="GO" id="GO:0000001">
    <property type="term" value="P:mitochondrion inheritance"/>
    <property type="evidence" value="ECO:0007669"/>
    <property type="project" value="EnsemblFungi"/>
</dbReference>
<name>A5DR41_PICGU</name>
<dbReference type="OrthoDB" id="10020961at2759"/>
<dbReference type="Pfam" id="PF08355">
    <property type="entry name" value="EF_assoc_1"/>
    <property type="match status" value="1"/>
</dbReference>
<evidence type="ECO:0000256" key="4">
    <source>
        <dbReference type="ARBA" id="ARBA00022692"/>
    </source>
</evidence>
<evidence type="ECO:0000256" key="3">
    <source>
        <dbReference type="ARBA" id="ARBA00007981"/>
    </source>
</evidence>
<dbReference type="PRINTS" id="PR00449">
    <property type="entry name" value="RASTRNSFRMNG"/>
</dbReference>
<dbReference type="Gene3D" id="3.40.50.300">
    <property type="entry name" value="P-loop containing nucleotide triphosphate hydrolases"/>
    <property type="match status" value="2"/>
</dbReference>
<evidence type="ECO:0000256" key="12">
    <source>
        <dbReference type="ARBA" id="ARBA00023128"/>
    </source>
</evidence>
<dbReference type="GeneID" id="5123987"/>
<evidence type="ECO:0000256" key="10">
    <source>
        <dbReference type="ARBA" id="ARBA00022837"/>
    </source>
</evidence>
<dbReference type="GO" id="GO:0015886">
    <property type="term" value="P:heme transport"/>
    <property type="evidence" value="ECO:0007669"/>
    <property type="project" value="EnsemblFungi"/>
</dbReference>
<comment type="similarity">
    <text evidence="3 15">Belongs to the mitochondrial Rho GTPase family.</text>
</comment>
<dbReference type="SMART" id="SM00175">
    <property type="entry name" value="RAB"/>
    <property type="match status" value="1"/>
</dbReference>
<evidence type="ECO:0000256" key="16">
    <source>
        <dbReference type="SAM" id="MobiDB-lite"/>
    </source>
</evidence>
<dbReference type="InParanoid" id="A5DR41"/>
<dbReference type="Gene3D" id="1.10.238.10">
    <property type="entry name" value="EF-hand"/>
    <property type="match status" value="2"/>
</dbReference>
<dbReference type="PROSITE" id="PS00018">
    <property type="entry name" value="EF_HAND_1"/>
    <property type="match status" value="1"/>
</dbReference>
<keyword evidence="13 15" id="KW-0342">GTP-binding</keyword>
<protein>
    <recommendedName>
        <fullName evidence="15">Mitochondrial Rho GTPase</fullName>
        <ecNumber evidence="15">3.6.5.-</ecNumber>
    </recommendedName>
</protein>
<dbReference type="SUPFAM" id="SSF47473">
    <property type="entry name" value="EF-hand"/>
    <property type="match status" value="1"/>
</dbReference>
<feature type="domain" description="EF-hand" evidence="18">
    <location>
        <begin position="260"/>
        <end position="295"/>
    </location>
</feature>
<keyword evidence="10 15" id="KW-0106">Calcium</keyword>
<dbReference type="KEGG" id="pgu:PGUG_05742"/>
<dbReference type="eggNOG" id="KOG1707">
    <property type="taxonomic scope" value="Eukaryota"/>
</dbReference>
<dbReference type="GO" id="GO:0055091">
    <property type="term" value="P:phospholipid homeostasis"/>
    <property type="evidence" value="ECO:0007669"/>
    <property type="project" value="EnsemblFungi"/>
</dbReference>
<dbReference type="InterPro" id="IPR052266">
    <property type="entry name" value="Miro-EF-hand_domain"/>
</dbReference>
<dbReference type="InterPro" id="IPR013566">
    <property type="entry name" value="EF_hand_assoc_1"/>
</dbReference>
<evidence type="ECO:0000256" key="9">
    <source>
        <dbReference type="ARBA" id="ARBA00022801"/>
    </source>
</evidence>
<dbReference type="HOGENOM" id="CLU_014255_3_0_1"/>
<dbReference type="GO" id="GO:0010821">
    <property type="term" value="P:regulation of mitochondrion organization"/>
    <property type="evidence" value="ECO:0007669"/>
    <property type="project" value="EnsemblFungi"/>
</dbReference>
<dbReference type="FunCoup" id="A5DR41">
    <property type="interactions" value="810"/>
</dbReference>
<keyword evidence="4 17" id="KW-0812">Transmembrane</keyword>
<dbReference type="InterPro" id="IPR020860">
    <property type="entry name" value="MIRO_dom"/>
</dbReference>
<dbReference type="InterPro" id="IPR001806">
    <property type="entry name" value="Small_GTPase"/>
</dbReference>
<comment type="subcellular location">
    <subcellularLocation>
        <location evidence="2 15">Mitochondrion outer membrane</location>
        <topology evidence="2 15">Single-pass type IV membrane protein</topology>
    </subcellularLocation>
</comment>
<dbReference type="InterPro" id="IPR021181">
    <property type="entry name" value="Miro"/>
</dbReference>
<evidence type="ECO:0000256" key="2">
    <source>
        <dbReference type="ARBA" id="ARBA00004200"/>
    </source>
</evidence>
<reference evidence="20 21" key="1">
    <citation type="journal article" date="2009" name="Nature">
        <title>Evolution of pathogenicity and sexual reproduction in eight Candida genomes.</title>
        <authorList>
            <person name="Butler G."/>
            <person name="Rasmussen M.D."/>
            <person name="Lin M.F."/>
            <person name="Santos M.A."/>
            <person name="Sakthikumar S."/>
            <person name="Munro C.A."/>
            <person name="Rheinbay E."/>
            <person name="Grabherr M."/>
            <person name="Forche A."/>
            <person name="Reedy J.L."/>
            <person name="Agrafioti I."/>
            <person name="Arnaud M.B."/>
            <person name="Bates S."/>
            <person name="Brown A.J."/>
            <person name="Brunke S."/>
            <person name="Costanzo M.C."/>
            <person name="Fitzpatrick D.A."/>
            <person name="de Groot P.W."/>
            <person name="Harris D."/>
            <person name="Hoyer L.L."/>
            <person name="Hube B."/>
            <person name="Klis F.M."/>
            <person name="Kodira C."/>
            <person name="Lennard N."/>
            <person name="Logue M.E."/>
            <person name="Martin R."/>
            <person name="Neiman A.M."/>
            <person name="Nikolaou E."/>
            <person name="Quail M.A."/>
            <person name="Quinn J."/>
            <person name="Santos M.C."/>
            <person name="Schmitzberger F.F."/>
            <person name="Sherlock G."/>
            <person name="Shah P."/>
            <person name="Silverstein K.A."/>
            <person name="Skrzypek M.S."/>
            <person name="Soll D."/>
            <person name="Staggs R."/>
            <person name="Stansfield I."/>
            <person name="Stumpf M.P."/>
            <person name="Sudbery P.E."/>
            <person name="Srikantha T."/>
            <person name="Zeng Q."/>
            <person name="Berman J."/>
            <person name="Berriman M."/>
            <person name="Heitman J."/>
            <person name="Gow N.A."/>
            <person name="Lorenz M.C."/>
            <person name="Birren B.W."/>
            <person name="Kellis M."/>
            <person name="Cuomo C.A."/>
        </authorList>
    </citation>
    <scope>NUCLEOTIDE SEQUENCE [LARGE SCALE GENOMIC DNA]</scope>
    <source>
        <strain evidence="21">ATCC 6260 / CBS 566 / DSM 6381 / JCM 1539 / NBRC 10279 / NRRL Y-324</strain>
    </source>
</reference>
<sequence>MSMQLATNQRNFVSMKFQTTCFKETGVRVRPNTRSRTGCEFISFAMYDSVRIVVCGDDNVGKSSLIASFVKGKAAPNLQKVLAPVTISKSDFFSEDNEPKHSTKIRSWGSRNRRHDKSGGNDISDSIPPTTVIIDTSSSDITRLQRELKRADVIWIVYSDHYTYERILLHWMPMFRSMGVNLPVVVAANKADLDPGSTTKAQNAEEFMPLLSEFKEIEACIRCSAKTGLNVVESFYLCLRAVVFPMSPIFDSKEGNLKPAAVAALKRVFFLCDKDQDGYLNAQEYNDLHTKCFGFAPPEDEFSVIVKTISKVIYPEVDSSGEIPQLISEDGFIILNKIYAERGRHETTWNILRKFHYTDSLSLNDKFLYPILEVNQNSSVELSPTGYKFLVDLFLKFDKDNDGGLNDDELKSLFSPTPGIPKQWQEWSFPSCVVCNEAGYVTLQGWLAQWNLTTFLDYKTTLEYLAYLGFDDDSSMKAIKITRARKKRQKQGLYYRQPVTDRNVFNCFVVGAPKSGKTSLLHSFLRGTYSDVYSPTITPKMGVKDIELRGGKQCYLILEELGELEPAILSNQSRLDQCDVICYTYDSSDPESFQYLLDLRQKHAAMLNGIPSVFAALKADLDKQQQRSDIQPETYTRDLLLSSPLHISSSWPSSLHELFIQLVDAAKMPSTATPMLVKEPDRPDMENFKHIVMAGSAISVMTLVSVWIWRSSVQSQK</sequence>
<dbReference type="EC" id="3.6.5.-" evidence="15"/>
<evidence type="ECO:0000259" key="19">
    <source>
        <dbReference type="PROSITE" id="PS51423"/>
    </source>
</evidence>
<dbReference type="Pfam" id="PF08356">
    <property type="entry name" value="EF_assoc_2"/>
    <property type="match status" value="1"/>
</dbReference>
<dbReference type="OMA" id="HETTWGI"/>
<dbReference type="SMART" id="SM00054">
    <property type="entry name" value="EFh"/>
    <property type="match status" value="2"/>
</dbReference>
<keyword evidence="11 17" id="KW-1133">Transmembrane helix</keyword>
<organism evidence="20 21">
    <name type="scientific">Meyerozyma guilliermondii (strain ATCC 6260 / CBS 566 / DSM 6381 / JCM 1539 / NBRC 10279 / NRRL Y-324)</name>
    <name type="common">Yeast</name>
    <name type="synonym">Candida guilliermondii</name>
    <dbReference type="NCBI Taxonomy" id="294746"/>
    <lineage>
        <taxon>Eukaryota</taxon>
        <taxon>Fungi</taxon>
        <taxon>Dikarya</taxon>
        <taxon>Ascomycota</taxon>
        <taxon>Saccharomycotina</taxon>
        <taxon>Pichiomycetes</taxon>
        <taxon>Debaryomycetaceae</taxon>
        <taxon>Meyerozyma</taxon>
    </lineage>
</organism>
<feature type="domain" description="Miro" evidence="19">
    <location>
        <begin position="502"/>
        <end position="668"/>
    </location>
</feature>